<dbReference type="GO" id="GO:0006784">
    <property type="term" value="P:heme A biosynthetic process"/>
    <property type="evidence" value="ECO:0007669"/>
    <property type="project" value="InterPro"/>
</dbReference>
<keyword evidence="5 12" id="KW-1133">Transmembrane helix</keyword>
<sequence>MPATTLLRRLAWIATVFALGVIVFGAFVRLSNAGLSCPDWPTCYGKATWPGHEHEIAHANANFDRPVETHRAWREQVHRMIAGTLGLLVLGIATAAAWRRWTWVGALGVAALAAACAVRAYMLGNAELSGWLATIAMILPLLAAWRIGRPAPWRIAIVAFSVIIFQAMLGMWTVTWLLKPVIVMAHLLGGLLTLVLIAYVALRLSWTAAPSATLRRLQPMVVVGLVLLAAQIALGGWVSANYAALSCGLDFPTCQGRWWPPMDFGEGFVLWRGIGVNYEGGILDGPARTAIQMTHRIGALIVFGHVGALAWLAVRRSQRGLGLLIGALLCLQVSLGIGNVLLDLPLAVATAHNGVAALLLLALLALLVRTQLPVAPARPL</sequence>
<evidence type="ECO:0000256" key="1">
    <source>
        <dbReference type="ARBA" id="ARBA00004141"/>
    </source>
</evidence>
<keyword evidence="2" id="KW-1003">Cell membrane</keyword>
<feature type="transmembrane region" description="Helical" evidence="12">
    <location>
        <begin position="181"/>
        <end position="202"/>
    </location>
</feature>
<feature type="transmembrane region" description="Helical" evidence="12">
    <location>
        <begin position="321"/>
        <end position="342"/>
    </location>
</feature>
<proteinExistence type="predicted"/>
<feature type="transmembrane region" description="Helical" evidence="12">
    <location>
        <begin position="222"/>
        <end position="240"/>
    </location>
</feature>
<dbReference type="GO" id="GO:0046872">
    <property type="term" value="F:metal ion binding"/>
    <property type="evidence" value="ECO:0007669"/>
    <property type="project" value="UniProtKB-KW"/>
</dbReference>
<evidence type="ECO:0000256" key="8">
    <source>
        <dbReference type="ARBA" id="ARBA00023133"/>
    </source>
</evidence>
<dbReference type="InterPro" id="IPR003780">
    <property type="entry name" value="COX15/CtaA_fam"/>
</dbReference>
<accession>A0A2W5KNH2</accession>
<dbReference type="AlphaFoldDB" id="A0A2W5KNH2"/>
<dbReference type="InterPro" id="IPR050450">
    <property type="entry name" value="COX15/CtaA_HemeA_synthase"/>
</dbReference>
<keyword evidence="8" id="KW-0350">Heme biosynthesis</keyword>
<protein>
    <submittedName>
        <fullName evidence="13">Heme A synthase</fullName>
    </submittedName>
</protein>
<evidence type="ECO:0000256" key="12">
    <source>
        <dbReference type="SAM" id="Phobius"/>
    </source>
</evidence>
<dbReference type="Proteomes" id="UP000249046">
    <property type="component" value="Unassembled WGS sequence"/>
</dbReference>
<comment type="pathway">
    <text evidence="11">Porphyrin-containing compound metabolism.</text>
</comment>
<evidence type="ECO:0000256" key="2">
    <source>
        <dbReference type="ARBA" id="ARBA00022475"/>
    </source>
</evidence>
<dbReference type="PANTHER" id="PTHR35457:SF1">
    <property type="entry name" value="HEME A SYNTHASE"/>
    <property type="match status" value="1"/>
</dbReference>
<evidence type="ECO:0000256" key="9">
    <source>
        <dbReference type="ARBA" id="ARBA00023136"/>
    </source>
</evidence>
<feature type="transmembrane region" description="Helical" evidence="12">
    <location>
        <begin position="348"/>
        <end position="368"/>
    </location>
</feature>
<keyword evidence="7" id="KW-0408">Iron</keyword>
<evidence type="ECO:0000256" key="4">
    <source>
        <dbReference type="ARBA" id="ARBA00022723"/>
    </source>
</evidence>
<dbReference type="EMBL" id="QFPO01000003">
    <property type="protein sequence ID" value="PZQ18606.1"/>
    <property type="molecule type" value="Genomic_DNA"/>
</dbReference>
<evidence type="ECO:0000256" key="7">
    <source>
        <dbReference type="ARBA" id="ARBA00023004"/>
    </source>
</evidence>
<feature type="transmembrane region" description="Helical" evidence="12">
    <location>
        <begin position="155"/>
        <end position="175"/>
    </location>
</feature>
<name>A0A2W5KNH2_9GAMM</name>
<dbReference type="PANTHER" id="PTHR35457">
    <property type="entry name" value="HEME A SYNTHASE"/>
    <property type="match status" value="1"/>
</dbReference>
<feature type="transmembrane region" description="Helical" evidence="12">
    <location>
        <begin position="128"/>
        <end position="148"/>
    </location>
</feature>
<dbReference type="Pfam" id="PF02628">
    <property type="entry name" value="COX15-CtaA"/>
    <property type="match status" value="2"/>
</dbReference>
<gene>
    <name evidence="13" type="ORF">DI564_04755</name>
</gene>
<feature type="transmembrane region" description="Helical" evidence="12">
    <location>
        <begin position="12"/>
        <end position="30"/>
    </location>
</feature>
<organism evidence="13 14">
    <name type="scientific">Rhodanobacter denitrificans</name>
    <dbReference type="NCBI Taxonomy" id="666685"/>
    <lineage>
        <taxon>Bacteria</taxon>
        <taxon>Pseudomonadati</taxon>
        <taxon>Pseudomonadota</taxon>
        <taxon>Gammaproteobacteria</taxon>
        <taxon>Lysobacterales</taxon>
        <taxon>Rhodanobacteraceae</taxon>
        <taxon>Rhodanobacter</taxon>
    </lineage>
</organism>
<feature type="transmembrane region" description="Helical" evidence="12">
    <location>
        <begin position="103"/>
        <end position="122"/>
    </location>
</feature>
<keyword evidence="10" id="KW-1015">Disulfide bond</keyword>
<evidence type="ECO:0000256" key="6">
    <source>
        <dbReference type="ARBA" id="ARBA00023002"/>
    </source>
</evidence>
<keyword evidence="9 12" id="KW-0472">Membrane</keyword>
<keyword evidence="4" id="KW-0479">Metal-binding</keyword>
<evidence type="ECO:0000256" key="11">
    <source>
        <dbReference type="ARBA" id="ARBA00023444"/>
    </source>
</evidence>
<evidence type="ECO:0000256" key="3">
    <source>
        <dbReference type="ARBA" id="ARBA00022692"/>
    </source>
</evidence>
<evidence type="ECO:0000313" key="14">
    <source>
        <dbReference type="Proteomes" id="UP000249046"/>
    </source>
</evidence>
<evidence type="ECO:0000313" key="13">
    <source>
        <dbReference type="EMBL" id="PZQ18606.1"/>
    </source>
</evidence>
<keyword evidence="3 12" id="KW-0812">Transmembrane</keyword>
<evidence type="ECO:0000256" key="10">
    <source>
        <dbReference type="ARBA" id="ARBA00023157"/>
    </source>
</evidence>
<comment type="caution">
    <text evidence="13">The sequence shown here is derived from an EMBL/GenBank/DDBJ whole genome shotgun (WGS) entry which is preliminary data.</text>
</comment>
<keyword evidence="6" id="KW-0560">Oxidoreductase</keyword>
<comment type="subcellular location">
    <subcellularLocation>
        <location evidence="1">Membrane</location>
        <topology evidence="1">Multi-pass membrane protein</topology>
    </subcellularLocation>
</comment>
<feature type="transmembrane region" description="Helical" evidence="12">
    <location>
        <begin position="297"/>
        <end position="314"/>
    </location>
</feature>
<dbReference type="GO" id="GO:0016491">
    <property type="term" value="F:oxidoreductase activity"/>
    <property type="evidence" value="ECO:0007669"/>
    <property type="project" value="UniProtKB-KW"/>
</dbReference>
<dbReference type="GO" id="GO:0016020">
    <property type="term" value="C:membrane"/>
    <property type="evidence" value="ECO:0007669"/>
    <property type="project" value="UniProtKB-SubCell"/>
</dbReference>
<evidence type="ECO:0000256" key="5">
    <source>
        <dbReference type="ARBA" id="ARBA00022989"/>
    </source>
</evidence>
<reference evidence="13 14" key="1">
    <citation type="submission" date="2017-08" db="EMBL/GenBank/DDBJ databases">
        <title>Infants hospitalized years apart are colonized by the same room-sourced microbial strains.</title>
        <authorList>
            <person name="Brooks B."/>
            <person name="Olm M.R."/>
            <person name="Firek B.A."/>
            <person name="Baker R."/>
            <person name="Thomas B.C."/>
            <person name="Morowitz M.J."/>
            <person name="Banfield J.F."/>
        </authorList>
    </citation>
    <scope>NUCLEOTIDE SEQUENCE [LARGE SCALE GENOMIC DNA]</scope>
    <source>
        <strain evidence="13">S2_005_003_R2_42</strain>
    </source>
</reference>